<proteinExistence type="predicted"/>
<name>A0A1I4RW05_ECTMO</name>
<dbReference type="STRING" id="195064.SAMN05421721_1108"/>
<accession>A0A1I4RW05</accession>
<reference evidence="1 2" key="1">
    <citation type="submission" date="2016-10" db="EMBL/GenBank/DDBJ databases">
        <authorList>
            <person name="de Groot N.N."/>
        </authorList>
    </citation>
    <scope>NUCLEOTIDE SEQUENCE [LARGE SCALE GENOMIC DNA]</scope>
    <source>
        <strain evidence="1 2">DSM 4180</strain>
    </source>
</reference>
<dbReference type="AlphaFoldDB" id="A0A1I4RW05"/>
<gene>
    <name evidence="1" type="ORF">SAMN05421721_1108</name>
</gene>
<evidence type="ECO:0000313" key="2">
    <source>
        <dbReference type="Proteomes" id="UP000199556"/>
    </source>
</evidence>
<sequence>MEQLLADYQRLAERRALPAMTAGHVTTEVESFSDPAALEARIAELGPARGWRLCQSGQGIFRDGWPGANPEWGTLLAAEGTLPDGALAVHQDGAGGWRLVRYRHQDGGEGLCDEVELLAQGGGCLCYRRYWEQGPTGPGQVAAILLDVQAEQGE</sequence>
<organism evidence="1 2">
    <name type="scientific">Ectothiorhodospira mobilis</name>
    <dbReference type="NCBI Taxonomy" id="195064"/>
    <lineage>
        <taxon>Bacteria</taxon>
        <taxon>Pseudomonadati</taxon>
        <taxon>Pseudomonadota</taxon>
        <taxon>Gammaproteobacteria</taxon>
        <taxon>Chromatiales</taxon>
        <taxon>Ectothiorhodospiraceae</taxon>
        <taxon>Ectothiorhodospira</taxon>
    </lineage>
</organism>
<dbReference type="EMBL" id="FOUO01000010">
    <property type="protein sequence ID" value="SFM56193.1"/>
    <property type="molecule type" value="Genomic_DNA"/>
</dbReference>
<dbReference type="Proteomes" id="UP000199556">
    <property type="component" value="Unassembled WGS sequence"/>
</dbReference>
<keyword evidence="2" id="KW-1185">Reference proteome</keyword>
<dbReference type="RefSeq" id="WP_090485808.1">
    <property type="nucleotide sequence ID" value="NZ_FOUO01000010.1"/>
</dbReference>
<protein>
    <submittedName>
        <fullName evidence="1">Uncharacterized protein</fullName>
    </submittedName>
</protein>
<evidence type="ECO:0000313" key="1">
    <source>
        <dbReference type="EMBL" id="SFM56193.1"/>
    </source>
</evidence>